<dbReference type="Gene3D" id="1.20.120.1900">
    <property type="entry name" value="Gamma-tubulin complex, C-terminal domain"/>
    <property type="match status" value="1"/>
</dbReference>
<evidence type="ECO:0000313" key="9">
    <source>
        <dbReference type="Proteomes" id="UP001378960"/>
    </source>
</evidence>
<dbReference type="EMBL" id="BTGB01000002">
    <property type="protein sequence ID" value="GMM45533.1"/>
    <property type="molecule type" value="Genomic_DNA"/>
</dbReference>
<dbReference type="InterPro" id="IPR041470">
    <property type="entry name" value="GCP_N"/>
</dbReference>
<keyword evidence="2 5" id="KW-0963">Cytoplasm</keyword>
<accession>A0AAV5R2X9</accession>
<evidence type="ECO:0000256" key="1">
    <source>
        <dbReference type="ARBA" id="ARBA00010337"/>
    </source>
</evidence>
<dbReference type="Pfam" id="PF17681">
    <property type="entry name" value="GCP_N_terminal"/>
    <property type="match status" value="1"/>
</dbReference>
<dbReference type="AlphaFoldDB" id="A0AAV5R2X9"/>
<dbReference type="PANTHER" id="PTHR19302:SF13">
    <property type="entry name" value="GAMMA-TUBULIN COMPLEX COMPONENT 2"/>
    <property type="match status" value="1"/>
</dbReference>
<keyword evidence="3 5" id="KW-0493">Microtubule</keyword>
<dbReference type="GO" id="GO:0007020">
    <property type="term" value="P:microtubule nucleation"/>
    <property type="evidence" value="ECO:0007669"/>
    <property type="project" value="InterPro"/>
</dbReference>
<evidence type="ECO:0000259" key="7">
    <source>
        <dbReference type="Pfam" id="PF17681"/>
    </source>
</evidence>
<protein>
    <recommendedName>
        <fullName evidence="5">Spindle pole body component</fullName>
    </recommendedName>
</protein>
<feature type="domain" description="Gamma tubulin complex component protein N-terminal" evidence="7">
    <location>
        <begin position="55"/>
        <end position="392"/>
    </location>
</feature>
<gene>
    <name evidence="8" type="ORF">DAPK24_021080</name>
</gene>
<comment type="similarity">
    <text evidence="1 5">Belongs to the TUBGCP family.</text>
</comment>
<dbReference type="Pfam" id="PF04130">
    <property type="entry name" value="GCP_C_terminal"/>
    <property type="match status" value="1"/>
</dbReference>
<proteinExistence type="inferred from homology"/>
<evidence type="ECO:0000259" key="6">
    <source>
        <dbReference type="Pfam" id="PF04130"/>
    </source>
</evidence>
<sequence length="779" mass="91758">MSKVYEISLDESNLGQFVFGNFTHKTYLSSNVNNNNKIKAFKDISSTKEKEDALVDDLLNVLDTREGKYIKFVRGLDLNDTQTCLNGIDFEIDVDVDIYYKEIATQIALLSKKISSLAYFYRYFNKSCYGSVLSKLCEYIRKFLNQHRLMLCQLRESKISLIMLSQRINNHPFDDSYGTPFQCITHLYDLTRHIVNENYKRLQESNRIDMQFENIMNSLKEDLNSKLLNDIVIDSTNSKYINGGIVLNFLNFEIQQYRGNEKSTRFLKDLYYLISTDYLTILNDWLRYGKISDEFDEFFISEEKNHTYIYNAYYWINKFAIKRESLLSQFKSGEFQKKIFLTGKYLAILNECECSNLVRNSPYESIVSLNSITLESQIDKAYKRSNELFVGVFLNNYQLPGFLHQLNKYFLLTDASYFNNFLNVSNHDLKRSFNANLMPEIKKKYLLSYKNESNDITDTIISQLLNVKFETKPILDDILEIVKTHAADSNKILNASNLGSLTELLEENAKMNSNMISSNESELKRCNRLTVSHFNIELEIPFPLNQLIIDSQKLEYQLIFRHSTLLKFLEKRFEKSWREIGYHTFWTWGFEDRKVSKWIRKCRYSHSKMFDFLKIYSYHLKEDVLESNWANVESTLKGGLENNKKFDFIDFKSQLTEFLSSSLSDMLLSQINVANCLYEIFSLIFMFHEYVLSLRKNLLLIDEGLLDLHRERLNLSFSYSHDDKGKRFGDMTQILLSYDEMFSHKLRELCGYLSYYGEIDSPKMLLLHNKLVSSFNIQS</sequence>
<dbReference type="GO" id="GO:0043015">
    <property type="term" value="F:gamma-tubulin binding"/>
    <property type="evidence" value="ECO:0007669"/>
    <property type="project" value="InterPro"/>
</dbReference>
<evidence type="ECO:0000256" key="3">
    <source>
        <dbReference type="ARBA" id="ARBA00022701"/>
    </source>
</evidence>
<dbReference type="InterPro" id="IPR040457">
    <property type="entry name" value="GCP_C"/>
</dbReference>
<dbReference type="GO" id="GO:0051321">
    <property type="term" value="P:meiotic cell cycle"/>
    <property type="evidence" value="ECO:0007669"/>
    <property type="project" value="TreeGrafter"/>
</dbReference>
<dbReference type="GO" id="GO:0051225">
    <property type="term" value="P:spindle assembly"/>
    <property type="evidence" value="ECO:0007669"/>
    <property type="project" value="TreeGrafter"/>
</dbReference>
<dbReference type="InterPro" id="IPR007259">
    <property type="entry name" value="GCP"/>
</dbReference>
<dbReference type="GO" id="GO:0031122">
    <property type="term" value="P:cytoplasmic microtubule organization"/>
    <property type="evidence" value="ECO:0007669"/>
    <property type="project" value="TreeGrafter"/>
</dbReference>
<evidence type="ECO:0000313" key="8">
    <source>
        <dbReference type="EMBL" id="GMM45533.1"/>
    </source>
</evidence>
<comment type="subcellular location">
    <subcellularLocation>
        <location evidence="5">Cytoplasm</location>
        <location evidence="5">Cytoskeleton</location>
        <location evidence="5">Microtubule organizing center</location>
    </subcellularLocation>
</comment>
<name>A0AAV5R2X9_PICKL</name>
<dbReference type="GO" id="GO:0044732">
    <property type="term" value="C:mitotic spindle pole body"/>
    <property type="evidence" value="ECO:0007669"/>
    <property type="project" value="TreeGrafter"/>
</dbReference>
<dbReference type="Proteomes" id="UP001378960">
    <property type="component" value="Unassembled WGS sequence"/>
</dbReference>
<dbReference type="GO" id="GO:0000922">
    <property type="term" value="C:spindle pole"/>
    <property type="evidence" value="ECO:0007669"/>
    <property type="project" value="InterPro"/>
</dbReference>
<dbReference type="GO" id="GO:0000278">
    <property type="term" value="P:mitotic cell cycle"/>
    <property type="evidence" value="ECO:0007669"/>
    <property type="project" value="TreeGrafter"/>
</dbReference>
<keyword evidence="4 5" id="KW-0206">Cytoskeleton</keyword>
<dbReference type="GO" id="GO:0000930">
    <property type="term" value="C:gamma-tubulin complex"/>
    <property type="evidence" value="ECO:0007669"/>
    <property type="project" value="TreeGrafter"/>
</dbReference>
<reference evidence="8 9" key="1">
    <citation type="journal article" date="2023" name="Elife">
        <title>Identification of key yeast species and microbe-microbe interactions impacting larval growth of Drosophila in the wild.</title>
        <authorList>
            <person name="Mure A."/>
            <person name="Sugiura Y."/>
            <person name="Maeda R."/>
            <person name="Honda K."/>
            <person name="Sakurai N."/>
            <person name="Takahashi Y."/>
            <person name="Watada M."/>
            <person name="Katoh T."/>
            <person name="Gotoh A."/>
            <person name="Gotoh Y."/>
            <person name="Taniguchi I."/>
            <person name="Nakamura K."/>
            <person name="Hayashi T."/>
            <person name="Katayama T."/>
            <person name="Uemura T."/>
            <person name="Hattori Y."/>
        </authorList>
    </citation>
    <scope>NUCLEOTIDE SEQUENCE [LARGE SCALE GENOMIC DNA]</scope>
    <source>
        <strain evidence="8 9">PK-24</strain>
    </source>
</reference>
<dbReference type="InterPro" id="IPR042241">
    <property type="entry name" value="GCP_C_sf"/>
</dbReference>
<evidence type="ECO:0000256" key="5">
    <source>
        <dbReference type="RuleBase" id="RU363050"/>
    </source>
</evidence>
<organism evidence="8 9">
    <name type="scientific">Pichia kluyveri</name>
    <name type="common">Yeast</name>
    <dbReference type="NCBI Taxonomy" id="36015"/>
    <lineage>
        <taxon>Eukaryota</taxon>
        <taxon>Fungi</taxon>
        <taxon>Dikarya</taxon>
        <taxon>Ascomycota</taxon>
        <taxon>Saccharomycotina</taxon>
        <taxon>Pichiomycetes</taxon>
        <taxon>Pichiales</taxon>
        <taxon>Pichiaceae</taxon>
        <taxon>Pichia</taxon>
    </lineage>
</organism>
<keyword evidence="9" id="KW-1185">Reference proteome</keyword>
<evidence type="ECO:0000256" key="2">
    <source>
        <dbReference type="ARBA" id="ARBA00022490"/>
    </source>
</evidence>
<evidence type="ECO:0000256" key="4">
    <source>
        <dbReference type="ARBA" id="ARBA00023212"/>
    </source>
</evidence>
<feature type="domain" description="Gamma tubulin complex component C-terminal" evidence="6">
    <location>
        <begin position="403"/>
        <end position="758"/>
    </location>
</feature>
<comment type="caution">
    <text evidence="8">The sequence shown here is derived from an EMBL/GenBank/DDBJ whole genome shotgun (WGS) entry which is preliminary data.</text>
</comment>
<dbReference type="GO" id="GO:0005874">
    <property type="term" value="C:microtubule"/>
    <property type="evidence" value="ECO:0007669"/>
    <property type="project" value="UniProtKB-KW"/>
</dbReference>
<dbReference type="PANTHER" id="PTHR19302">
    <property type="entry name" value="GAMMA TUBULIN COMPLEX PROTEIN"/>
    <property type="match status" value="1"/>
</dbReference>
<dbReference type="GO" id="GO:0051011">
    <property type="term" value="F:microtubule minus-end binding"/>
    <property type="evidence" value="ECO:0007669"/>
    <property type="project" value="TreeGrafter"/>
</dbReference>